<name>A0A1X7APQ1_9GAMM</name>
<dbReference type="AlphaFoldDB" id="A0A1X7APQ1"/>
<dbReference type="PROSITE" id="PS51257">
    <property type="entry name" value="PROKAR_LIPOPROTEIN"/>
    <property type="match status" value="1"/>
</dbReference>
<reference evidence="2 3" key="1">
    <citation type="submission" date="2017-03" db="EMBL/GenBank/DDBJ databases">
        <authorList>
            <person name="Afonso C.L."/>
            <person name="Miller P.J."/>
            <person name="Scott M.A."/>
            <person name="Spackman E."/>
            <person name="Goraichik I."/>
            <person name="Dimitrov K.M."/>
            <person name="Suarez D.L."/>
            <person name="Swayne D.E."/>
        </authorList>
    </citation>
    <scope>NUCLEOTIDE SEQUENCE [LARGE SCALE GENOMIC DNA]</scope>
    <source>
        <strain evidence="2">SB41UT1</strain>
    </source>
</reference>
<evidence type="ECO:0000313" key="3">
    <source>
        <dbReference type="Proteomes" id="UP000196573"/>
    </source>
</evidence>
<feature type="signal peptide" evidence="1">
    <location>
        <begin position="1"/>
        <end position="21"/>
    </location>
</feature>
<keyword evidence="2" id="KW-0449">Lipoprotein</keyword>
<dbReference type="InterPro" id="IPR007298">
    <property type="entry name" value="Cu-R_lipoprotein_NlpE"/>
</dbReference>
<proteinExistence type="predicted"/>
<protein>
    <submittedName>
        <fullName evidence="2">Lipoprotein NlpE</fullName>
    </submittedName>
</protein>
<evidence type="ECO:0000256" key="1">
    <source>
        <dbReference type="SAM" id="SignalP"/>
    </source>
</evidence>
<dbReference type="OrthoDB" id="5348860at2"/>
<keyword evidence="3" id="KW-1185">Reference proteome</keyword>
<dbReference type="Proteomes" id="UP000196573">
    <property type="component" value="Unassembled WGS sequence"/>
</dbReference>
<gene>
    <name evidence="2" type="primary">nlpE</name>
    <name evidence="2" type="ORF">EHSB41UT_04018</name>
</gene>
<keyword evidence="1" id="KW-0732">Signal</keyword>
<dbReference type="EMBL" id="FWPT01000011">
    <property type="protein sequence ID" value="SMA50225.1"/>
    <property type="molecule type" value="Genomic_DNA"/>
</dbReference>
<sequence length="138" mass="14914">MKMYAALLVSVLSVAGCSSFNQDTNSLSVPPGLGDTARASVSWDGTYSGLLPCADCSGIQTTITLKPDGTYIEITEYVGKPNARYINEGRFTWKVNGRDIVLSNGEQYMVGEGQLFRLDQAGNRVVGSLANHYVLKKI</sequence>
<organism evidence="2 3">
    <name type="scientific">Parendozoicomonas haliclonae</name>
    <dbReference type="NCBI Taxonomy" id="1960125"/>
    <lineage>
        <taxon>Bacteria</taxon>
        <taxon>Pseudomonadati</taxon>
        <taxon>Pseudomonadota</taxon>
        <taxon>Gammaproteobacteria</taxon>
        <taxon>Oceanospirillales</taxon>
        <taxon>Endozoicomonadaceae</taxon>
        <taxon>Parendozoicomonas</taxon>
    </lineage>
</organism>
<accession>A0A1X7APQ1</accession>
<feature type="chain" id="PRO_5013253768" evidence="1">
    <location>
        <begin position="22"/>
        <end position="138"/>
    </location>
</feature>
<dbReference type="RefSeq" id="WP_087112668.1">
    <property type="nucleotide sequence ID" value="NZ_CBCSCN010000013.1"/>
</dbReference>
<evidence type="ECO:0000313" key="2">
    <source>
        <dbReference type="EMBL" id="SMA50225.1"/>
    </source>
</evidence>
<dbReference type="Pfam" id="PF04170">
    <property type="entry name" value="NlpE"/>
    <property type="match status" value="1"/>
</dbReference>
<dbReference type="Gene3D" id="2.40.128.640">
    <property type="match status" value="1"/>
</dbReference>